<dbReference type="InterPro" id="IPR000524">
    <property type="entry name" value="Tscrpt_reg_HTH_GntR"/>
</dbReference>
<dbReference type="EMBL" id="PTJD01000003">
    <property type="protein sequence ID" value="PPK97501.1"/>
    <property type="molecule type" value="Genomic_DNA"/>
</dbReference>
<dbReference type="InterPro" id="IPR036390">
    <property type="entry name" value="WH_DNA-bd_sf"/>
</dbReference>
<dbReference type="SUPFAM" id="SSF53383">
    <property type="entry name" value="PLP-dependent transferases"/>
    <property type="match status" value="1"/>
</dbReference>
<comment type="caution">
    <text evidence="7">The sequence shown here is derived from an EMBL/GenBank/DDBJ whole genome shotgun (WGS) entry which is preliminary data.</text>
</comment>
<dbReference type="Proteomes" id="UP000239485">
    <property type="component" value="Unassembled WGS sequence"/>
</dbReference>
<evidence type="ECO:0000313" key="8">
    <source>
        <dbReference type="Proteomes" id="UP000239485"/>
    </source>
</evidence>
<dbReference type="InterPro" id="IPR051446">
    <property type="entry name" value="HTH_trans_reg/aminotransferase"/>
</dbReference>
<dbReference type="CDD" id="cd00609">
    <property type="entry name" value="AAT_like"/>
    <property type="match status" value="1"/>
</dbReference>
<keyword evidence="3" id="KW-0805">Transcription regulation</keyword>
<dbReference type="AlphaFoldDB" id="A0A2S6ITK6"/>
<keyword evidence="4 7" id="KW-0238">DNA-binding</keyword>
<dbReference type="InterPro" id="IPR015421">
    <property type="entry name" value="PyrdxlP-dep_Trfase_major"/>
</dbReference>
<comment type="similarity">
    <text evidence="1">In the C-terminal section; belongs to the class-I pyridoxal-phosphate-dependent aminotransferase family.</text>
</comment>
<dbReference type="PANTHER" id="PTHR46577">
    <property type="entry name" value="HTH-TYPE TRANSCRIPTIONAL REGULATORY PROTEIN GABR"/>
    <property type="match status" value="1"/>
</dbReference>
<dbReference type="InterPro" id="IPR036388">
    <property type="entry name" value="WH-like_DNA-bd_sf"/>
</dbReference>
<keyword evidence="8" id="KW-1185">Reference proteome</keyword>
<evidence type="ECO:0000256" key="2">
    <source>
        <dbReference type="ARBA" id="ARBA00022898"/>
    </source>
</evidence>
<name>A0A2S6ITK6_9ACTN</name>
<dbReference type="GO" id="GO:0003700">
    <property type="term" value="F:DNA-binding transcription factor activity"/>
    <property type="evidence" value="ECO:0007669"/>
    <property type="project" value="InterPro"/>
</dbReference>
<feature type="domain" description="HTH gntR-type" evidence="6">
    <location>
        <begin position="4"/>
        <end position="70"/>
    </location>
</feature>
<evidence type="ECO:0000256" key="1">
    <source>
        <dbReference type="ARBA" id="ARBA00005384"/>
    </source>
</evidence>
<sequence length="460" mass="48462">MNDGSRAAEVADELRQRIHTAPPGHLLPPTRVLCAEFAASPVTVGRALAQLAAAGLVRTDPGRGTFVLPRRERREPDLSWQAVALSAPRIDAAITAPLDPGNAPGAVPLSWGYLAPELQPRQALQAAFARTSRRGGVWDTAPTAGIPELRRVLAAPVGVDPADVLVVPGGQAALAVVLRTVGTPGAPLLVEDPTYPGAIAAAQAAGMTPVPVPTDADGVRTDLLDDLFARTGAALAYLQPTYANPTGTVTSPQRRAEILQVAARRNAFVLEDDWARHLSLDGQAPRPLVADDPDGHVVHITSLSKPASPSLRIGALVARGPALERLRSARVADDLFVARPLQETAAELLASPEWSRHLKRLRTALERRRDVLHAGLRAALPQLSPAPPPRGGLHLWVRLPAGSDSTAVTRATREAGVLVGDGRGYFAREAPAPYLRLSFGALGEDQVPAAVDVLARHLPG</sequence>
<dbReference type="PROSITE" id="PS50949">
    <property type="entry name" value="HTH_GNTR"/>
    <property type="match status" value="1"/>
</dbReference>
<dbReference type="OrthoDB" id="9802328at2"/>
<keyword evidence="5" id="KW-0804">Transcription</keyword>
<dbReference type="Pfam" id="PF00155">
    <property type="entry name" value="Aminotran_1_2"/>
    <property type="match status" value="1"/>
</dbReference>
<evidence type="ECO:0000256" key="3">
    <source>
        <dbReference type="ARBA" id="ARBA00023015"/>
    </source>
</evidence>
<protein>
    <submittedName>
        <fullName evidence="7">DNA-binding transcriptional MocR family regulator</fullName>
    </submittedName>
</protein>
<accession>A0A2S6ITK6</accession>
<dbReference type="PANTHER" id="PTHR46577:SF1">
    <property type="entry name" value="HTH-TYPE TRANSCRIPTIONAL REGULATORY PROTEIN GABR"/>
    <property type="match status" value="1"/>
</dbReference>
<evidence type="ECO:0000256" key="4">
    <source>
        <dbReference type="ARBA" id="ARBA00023125"/>
    </source>
</evidence>
<organism evidence="7 8">
    <name type="scientific">Kineococcus xinjiangensis</name>
    <dbReference type="NCBI Taxonomy" id="512762"/>
    <lineage>
        <taxon>Bacteria</taxon>
        <taxon>Bacillati</taxon>
        <taxon>Actinomycetota</taxon>
        <taxon>Actinomycetes</taxon>
        <taxon>Kineosporiales</taxon>
        <taxon>Kineosporiaceae</taxon>
        <taxon>Kineococcus</taxon>
    </lineage>
</organism>
<reference evidence="7 8" key="1">
    <citation type="submission" date="2018-02" db="EMBL/GenBank/DDBJ databases">
        <title>Genomic Encyclopedia of Archaeal and Bacterial Type Strains, Phase II (KMG-II): from individual species to whole genera.</title>
        <authorList>
            <person name="Goeker M."/>
        </authorList>
    </citation>
    <scope>NUCLEOTIDE SEQUENCE [LARGE SCALE GENOMIC DNA]</scope>
    <source>
        <strain evidence="7 8">DSM 22857</strain>
    </source>
</reference>
<keyword evidence="2" id="KW-0663">Pyridoxal phosphate</keyword>
<dbReference type="Gene3D" id="1.10.10.10">
    <property type="entry name" value="Winged helix-like DNA-binding domain superfamily/Winged helix DNA-binding domain"/>
    <property type="match status" value="1"/>
</dbReference>
<dbReference type="InterPro" id="IPR004839">
    <property type="entry name" value="Aminotransferase_I/II_large"/>
</dbReference>
<dbReference type="Pfam" id="PF00392">
    <property type="entry name" value="GntR"/>
    <property type="match status" value="1"/>
</dbReference>
<dbReference type="Gene3D" id="3.40.640.10">
    <property type="entry name" value="Type I PLP-dependent aspartate aminotransferase-like (Major domain)"/>
    <property type="match status" value="1"/>
</dbReference>
<evidence type="ECO:0000259" key="6">
    <source>
        <dbReference type="PROSITE" id="PS50949"/>
    </source>
</evidence>
<dbReference type="SMART" id="SM00345">
    <property type="entry name" value="HTH_GNTR"/>
    <property type="match status" value="1"/>
</dbReference>
<evidence type="ECO:0000313" key="7">
    <source>
        <dbReference type="EMBL" id="PPK97501.1"/>
    </source>
</evidence>
<proteinExistence type="inferred from homology"/>
<dbReference type="InterPro" id="IPR015424">
    <property type="entry name" value="PyrdxlP-dep_Trfase"/>
</dbReference>
<dbReference type="GO" id="GO:0030170">
    <property type="term" value="F:pyridoxal phosphate binding"/>
    <property type="evidence" value="ECO:0007669"/>
    <property type="project" value="InterPro"/>
</dbReference>
<dbReference type="RefSeq" id="WP_104431712.1">
    <property type="nucleotide sequence ID" value="NZ_PTJD01000003.1"/>
</dbReference>
<dbReference type="GO" id="GO:0003677">
    <property type="term" value="F:DNA binding"/>
    <property type="evidence" value="ECO:0007669"/>
    <property type="project" value="UniProtKB-KW"/>
</dbReference>
<gene>
    <name evidence="7" type="ORF">CLV92_10331</name>
</gene>
<dbReference type="SUPFAM" id="SSF46785">
    <property type="entry name" value="Winged helix' DNA-binding domain"/>
    <property type="match status" value="1"/>
</dbReference>
<evidence type="ECO:0000256" key="5">
    <source>
        <dbReference type="ARBA" id="ARBA00023163"/>
    </source>
</evidence>